<gene>
    <name evidence="2" type="ORF">SLEP1_g57280</name>
</gene>
<evidence type="ECO:0000256" key="1">
    <source>
        <dbReference type="SAM" id="MobiDB-lite"/>
    </source>
</evidence>
<protein>
    <submittedName>
        <fullName evidence="2">Uncharacterized protein</fullName>
    </submittedName>
</protein>
<dbReference type="EMBL" id="BPVZ01000378">
    <property type="protein sequence ID" value="GKV50577.1"/>
    <property type="molecule type" value="Genomic_DNA"/>
</dbReference>
<evidence type="ECO:0000313" key="3">
    <source>
        <dbReference type="Proteomes" id="UP001054252"/>
    </source>
</evidence>
<proteinExistence type="predicted"/>
<dbReference type="AlphaFoldDB" id="A0AAV5MQA1"/>
<reference evidence="2 3" key="1">
    <citation type="journal article" date="2021" name="Commun. Biol.">
        <title>The genome of Shorea leprosula (Dipterocarpaceae) highlights the ecological relevance of drought in aseasonal tropical rainforests.</title>
        <authorList>
            <person name="Ng K.K.S."/>
            <person name="Kobayashi M.J."/>
            <person name="Fawcett J.A."/>
            <person name="Hatakeyama M."/>
            <person name="Paape T."/>
            <person name="Ng C.H."/>
            <person name="Ang C.C."/>
            <person name="Tnah L.H."/>
            <person name="Lee C.T."/>
            <person name="Nishiyama T."/>
            <person name="Sese J."/>
            <person name="O'Brien M.J."/>
            <person name="Copetti D."/>
            <person name="Mohd Noor M.I."/>
            <person name="Ong R.C."/>
            <person name="Putra M."/>
            <person name="Sireger I.Z."/>
            <person name="Indrioko S."/>
            <person name="Kosugi Y."/>
            <person name="Izuno A."/>
            <person name="Isagi Y."/>
            <person name="Lee S.L."/>
            <person name="Shimizu K.K."/>
        </authorList>
    </citation>
    <scope>NUCLEOTIDE SEQUENCE [LARGE SCALE GENOMIC DNA]</scope>
    <source>
        <strain evidence="2">214</strain>
    </source>
</reference>
<keyword evidence="3" id="KW-1185">Reference proteome</keyword>
<accession>A0AAV5MQA1</accession>
<sequence length="39" mass="4295">MNGGTHNVVGMCRNQQGIKSKNPVHKPFLNCTSLPDNRT</sequence>
<feature type="compositionally biased region" description="Polar residues" evidence="1">
    <location>
        <begin position="30"/>
        <end position="39"/>
    </location>
</feature>
<organism evidence="2 3">
    <name type="scientific">Rubroshorea leprosula</name>
    <dbReference type="NCBI Taxonomy" id="152421"/>
    <lineage>
        <taxon>Eukaryota</taxon>
        <taxon>Viridiplantae</taxon>
        <taxon>Streptophyta</taxon>
        <taxon>Embryophyta</taxon>
        <taxon>Tracheophyta</taxon>
        <taxon>Spermatophyta</taxon>
        <taxon>Magnoliopsida</taxon>
        <taxon>eudicotyledons</taxon>
        <taxon>Gunneridae</taxon>
        <taxon>Pentapetalae</taxon>
        <taxon>rosids</taxon>
        <taxon>malvids</taxon>
        <taxon>Malvales</taxon>
        <taxon>Dipterocarpaceae</taxon>
        <taxon>Rubroshorea</taxon>
    </lineage>
</organism>
<name>A0AAV5MQA1_9ROSI</name>
<comment type="caution">
    <text evidence="2">The sequence shown here is derived from an EMBL/GenBank/DDBJ whole genome shotgun (WGS) entry which is preliminary data.</text>
</comment>
<feature type="region of interest" description="Disordered" evidence="1">
    <location>
        <begin position="17"/>
        <end position="39"/>
    </location>
</feature>
<dbReference type="Proteomes" id="UP001054252">
    <property type="component" value="Unassembled WGS sequence"/>
</dbReference>
<evidence type="ECO:0000313" key="2">
    <source>
        <dbReference type="EMBL" id="GKV50577.1"/>
    </source>
</evidence>